<evidence type="ECO:0000313" key="3">
    <source>
        <dbReference type="Proteomes" id="UP000215616"/>
    </source>
</evidence>
<name>A0A258CX74_CAUVI</name>
<proteinExistence type="predicted"/>
<comment type="caution">
    <text evidence="2">The sequence shown here is derived from an EMBL/GenBank/DDBJ whole genome shotgun (WGS) entry which is preliminary data.</text>
</comment>
<evidence type="ECO:0000313" key="2">
    <source>
        <dbReference type="EMBL" id="OYX00016.1"/>
    </source>
</evidence>
<accession>A0A258CX74</accession>
<dbReference type="Gene3D" id="3.40.50.12080">
    <property type="match status" value="2"/>
</dbReference>
<protein>
    <recommendedName>
        <fullName evidence="1">Polysaccharide biosynthesis enzyme WcbI domain-containing protein</fullName>
    </recommendedName>
</protein>
<gene>
    <name evidence="2" type="ORF">B7Z12_16990</name>
</gene>
<feature type="domain" description="Polysaccharide biosynthesis enzyme WcbI" evidence="1">
    <location>
        <begin position="9"/>
        <end position="219"/>
    </location>
</feature>
<organism evidence="2 3">
    <name type="scientific">Caulobacter vibrioides</name>
    <name type="common">Caulobacter crescentus</name>
    <dbReference type="NCBI Taxonomy" id="155892"/>
    <lineage>
        <taxon>Bacteria</taxon>
        <taxon>Pseudomonadati</taxon>
        <taxon>Pseudomonadota</taxon>
        <taxon>Alphaproteobacteria</taxon>
        <taxon>Caulobacterales</taxon>
        <taxon>Caulobacteraceae</taxon>
        <taxon>Caulobacter</taxon>
    </lineage>
</organism>
<sequence length="315" mass="35378">MPRHKPIRAAIYGACHANALLRLLQGVPGLKGKIQFTPIPATMNITGEEMDAFIASVPDLDLVLYQPISANYRGPQFASARIVDAAAKAQTTLISFAYYHFEVYTPFITSALPGLPEPPTEYMDYLLGALIARGFDDAKIVDRLQHLEGLAPYVEGMVGAAFYEFGVREERVLEGDRPLDVKISDRVKALYQSKRLGHTPNHPSTLPMRWIADDILQRIEPMIGKTLGARWSLTPDPLNEIQFFTPPFVRQAFGMTFEDKPVTLTKTHGRQNLADYVRGQRPFYEAIPRDQFLKAVETMAQPTARPWYTPLLTTD</sequence>
<dbReference type="AlphaFoldDB" id="A0A258CX74"/>
<dbReference type="Proteomes" id="UP000215616">
    <property type="component" value="Unassembled WGS sequence"/>
</dbReference>
<dbReference type="Pfam" id="PF18588">
    <property type="entry name" value="WcbI"/>
    <property type="match status" value="1"/>
</dbReference>
<reference evidence="2 3" key="1">
    <citation type="submission" date="2017-03" db="EMBL/GenBank/DDBJ databases">
        <title>Lifting the veil on microbial sulfur biogeochemistry in mining wastewaters.</title>
        <authorList>
            <person name="Kantor R.S."/>
            <person name="Colenbrander Nelson T."/>
            <person name="Marshall S."/>
            <person name="Bennett D."/>
            <person name="Apte S."/>
            <person name="Camacho D."/>
            <person name="Thomas B.C."/>
            <person name="Warren L.A."/>
            <person name="Banfield J.F."/>
        </authorList>
    </citation>
    <scope>NUCLEOTIDE SEQUENCE [LARGE SCALE GENOMIC DNA]</scope>
    <source>
        <strain evidence="2">32-67-7</strain>
    </source>
</reference>
<evidence type="ECO:0000259" key="1">
    <source>
        <dbReference type="Pfam" id="PF18588"/>
    </source>
</evidence>
<dbReference type="InterPro" id="IPR041307">
    <property type="entry name" value="WcbI"/>
</dbReference>
<dbReference type="EMBL" id="NCDQ01000345">
    <property type="protein sequence ID" value="OYX00016.1"/>
    <property type="molecule type" value="Genomic_DNA"/>
</dbReference>